<feature type="compositionally biased region" description="Low complexity" evidence="1">
    <location>
        <begin position="158"/>
        <end position="167"/>
    </location>
</feature>
<feature type="region of interest" description="Disordered" evidence="1">
    <location>
        <begin position="547"/>
        <end position="710"/>
    </location>
</feature>
<gene>
    <name evidence="3" type="ORF">ANN_07276</name>
</gene>
<feature type="compositionally biased region" description="Basic residues" evidence="1">
    <location>
        <begin position="59"/>
        <end position="69"/>
    </location>
</feature>
<evidence type="ECO:0000313" key="4">
    <source>
        <dbReference type="Proteomes" id="UP001148838"/>
    </source>
</evidence>
<dbReference type="Proteomes" id="UP001148838">
    <property type="component" value="Unassembled WGS sequence"/>
</dbReference>
<dbReference type="Pfam" id="PF08073">
    <property type="entry name" value="CHDNT"/>
    <property type="match status" value="1"/>
</dbReference>
<accession>A0ABQ8TFS8</accession>
<sequence>MASDEVDDESFGGGDDDLDEGGTSLSRPDGTTEENSPESEEGQPGGDDDDDYEPEDGRNKRKKGKKRKARSEDKKGKKKKKKKKADSGDVNKWKERPANRDYKEWTLRVGTFDVAGLISMTFKPARASDSAFSLELALTSHQLAESDYAFDDDGGGNDSDFVGGSSSRKSRKSRGSQKHTPQPAPVQDSNSGMPTVEEVCETFGLTDVDVEYTEADFQNLTTYKLFQQHVRPLLSKENPKVPMSKLMMLVAAKWRDFTNINPNTEQEPESVADEGYSSRKPGRSRTSKDVSKVRSELWNHLLQNIERELILKLTFVARLATLNKLVQHGPRITYFTCLCDVAKSFSRELRLHLNQGNLIAEKFYTIEEVSDSVEKLLSSSLLSKNLKVRIYKTVILPVLYGCETWTLTLREEHRLRMFENKVLRKIFGAKRDEVTGEWRKLHNTELHALYSSPDIIRNIKSRRLRWAGHVARMGETRNAYRVLVGRPEGKRPLGRPRRRWEDNIKMDLREVGYDDRDWINVAQDRDRWRAYVRAAMNLRAESDLAGLDDDEDEEREEKSKKKRGRSGKKSSGGAAGKKNSSKVPTLKIKIGKRKRGSSEDEGEASGGLSDRDSDAEFEQMLAEAEEANKAAADADEDEAAVESNAEDESGGSGDTPPSSQTPSQTPVRRKAKTKIGNKSKKKKKTKTTSKFPGGEGEDGYEVSAGNGRKE</sequence>
<feature type="compositionally biased region" description="Acidic residues" evidence="1">
    <location>
        <begin position="633"/>
        <end position="649"/>
    </location>
</feature>
<feature type="compositionally biased region" description="Basic and acidic residues" evidence="1">
    <location>
        <begin position="85"/>
        <end position="101"/>
    </location>
</feature>
<evidence type="ECO:0000259" key="2">
    <source>
        <dbReference type="Pfam" id="PF08073"/>
    </source>
</evidence>
<protein>
    <recommendedName>
        <fullName evidence="2">CHD N-terminal domain-containing protein</fullName>
    </recommendedName>
</protein>
<feature type="compositionally biased region" description="Basic residues" evidence="1">
    <location>
        <begin position="667"/>
        <end position="687"/>
    </location>
</feature>
<name>A0ABQ8TFS8_PERAM</name>
<organism evidence="3 4">
    <name type="scientific">Periplaneta americana</name>
    <name type="common">American cockroach</name>
    <name type="synonym">Blatta americana</name>
    <dbReference type="NCBI Taxonomy" id="6978"/>
    <lineage>
        <taxon>Eukaryota</taxon>
        <taxon>Metazoa</taxon>
        <taxon>Ecdysozoa</taxon>
        <taxon>Arthropoda</taxon>
        <taxon>Hexapoda</taxon>
        <taxon>Insecta</taxon>
        <taxon>Pterygota</taxon>
        <taxon>Neoptera</taxon>
        <taxon>Polyneoptera</taxon>
        <taxon>Dictyoptera</taxon>
        <taxon>Blattodea</taxon>
        <taxon>Blattoidea</taxon>
        <taxon>Blattidae</taxon>
        <taxon>Blattinae</taxon>
        <taxon>Periplaneta</taxon>
    </lineage>
</organism>
<feature type="region of interest" description="Disordered" evidence="1">
    <location>
        <begin position="260"/>
        <end position="288"/>
    </location>
</feature>
<evidence type="ECO:0000256" key="1">
    <source>
        <dbReference type="SAM" id="MobiDB-lite"/>
    </source>
</evidence>
<dbReference type="PANTHER" id="PTHR47027:SF20">
    <property type="entry name" value="REVERSE TRANSCRIPTASE-LIKE PROTEIN WITH RNA-DIRECTED DNA POLYMERASE DOMAIN"/>
    <property type="match status" value="1"/>
</dbReference>
<proteinExistence type="predicted"/>
<feature type="compositionally biased region" description="Acidic residues" evidence="1">
    <location>
        <begin position="31"/>
        <end position="54"/>
    </location>
</feature>
<feature type="compositionally biased region" description="Acidic residues" evidence="1">
    <location>
        <begin position="1"/>
        <end position="20"/>
    </location>
</feature>
<feature type="compositionally biased region" description="Basic residues" evidence="1">
    <location>
        <begin position="168"/>
        <end position="177"/>
    </location>
</feature>
<feature type="compositionally biased region" description="Low complexity" evidence="1">
    <location>
        <begin position="569"/>
        <end position="578"/>
    </location>
</feature>
<dbReference type="EMBL" id="JAJSOF020000011">
    <property type="protein sequence ID" value="KAJ4445468.1"/>
    <property type="molecule type" value="Genomic_DNA"/>
</dbReference>
<dbReference type="PANTHER" id="PTHR47027">
    <property type="entry name" value="REVERSE TRANSCRIPTASE DOMAIN-CONTAINING PROTEIN"/>
    <property type="match status" value="1"/>
</dbReference>
<comment type="caution">
    <text evidence="3">The sequence shown here is derived from an EMBL/GenBank/DDBJ whole genome shotgun (WGS) entry which is preliminary data.</text>
</comment>
<reference evidence="3 4" key="1">
    <citation type="journal article" date="2022" name="Allergy">
        <title>Genome assembly and annotation of Periplaneta americana reveal a comprehensive cockroach allergen profile.</title>
        <authorList>
            <person name="Wang L."/>
            <person name="Xiong Q."/>
            <person name="Saelim N."/>
            <person name="Wang L."/>
            <person name="Nong W."/>
            <person name="Wan A.T."/>
            <person name="Shi M."/>
            <person name="Liu X."/>
            <person name="Cao Q."/>
            <person name="Hui J.H.L."/>
            <person name="Sookrung N."/>
            <person name="Leung T.F."/>
            <person name="Tungtrongchitr A."/>
            <person name="Tsui S.K.W."/>
        </authorList>
    </citation>
    <scope>NUCLEOTIDE SEQUENCE [LARGE SCALE GENOMIC DNA]</scope>
    <source>
        <strain evidence="3">PWHHKU_190912</strain>
    </source>
</reference>
<dbReference type="CDD" id="cd00084">
    <property type="entry name" value="HMG-box_SF"/>
    <property type="match status" value="1"/>
</dbReference>
<keyword evidence="4" id="KW-1185">Reference proteome</keyword>
<feature type="region of interest" description="Disordered" evidence="1">
    <location>
        <begin position="1"/>
        <end position="101"/>
    </location>
</feature>
<feature type="domain" description="CHD N-terminal" evidence="2">
    <location>
        <begin position="209"/>
        <end position="262"/>
    </location>
</feature>
<dbReference type="InterPro" id="IPR012958">
    <property type="entry name" value="CHD_N"/>
</dbReference>
<evidence type="ECO:0000313" key="3">
    <source>
        <dbReference type="EMBL" id="KAJ4445468.1"/>
    </source>
</evidence>
<feature type="compositionally biased region" description="Low complexity" evidence="1">
    <location>
        <begin position="654"/>
        <end position="666"/>
    </location>
</feature>
<feature type="region of interest" description="Disordered" evidence="1">
    <location>
        <begin position="149"/>
        <end position="193"/>
    </location>
</feature>